<gene>
    <name evidence="7" type="ORF">HK100_004490</name>
</gene>
<dbReference type="SUPFAM" id="SSF48264">
    <property type="entry name" value="Cytochrome P450"/>
    <property type="match status" value="1"/>
</dbReference>
<proteinExistence type="inferred from homology"/>
<keyword evidence="6" id="KW-0503">Monooxygenase</keyword>
<dbReference type="GO" id="GO:0005506">
    <property type="term" value="F:iron ion binding"/>
    <property type="evidence" value="ECO:0007669"/>
    <property type="project" value="InterPro"/>
</dbReference>
<evidence type="ECO:0000256" key="4">
    <source>
        <dbReference type="ARBA" id="ARBA00023004"/>
    </source>
</evidence>
<dbReference type="PROSITE" id="PS00086">
    <property type="entry name" value="CYTOCHROME_P450"/>
    <property type="match status" value="1"/>
</dbReference>
<dbReference type="AlphaFoldDB" id="A0AAD5SSM4"/>
<evidence type="ECO:0008006" key="9">
    <source>
        <dbReference type="Google" id="ProtNLM"/>
    </source>
</evidence>
<dbReference type="Proteomes" id="UP001211907">
    <property type="component" value="Unassembled WGS sequence"/>
</dbReference>
<protein>
    <recommendedName>
        <fullName evidence="9">Cytochrome P450</fullName>
    </recommendedName>
</protein>
<dbReference type="GO" id="GO:0020037">
    <property type="term" value="F:heme binding"/>
    <property type="evidence" value="ECO:0007669"/>
    <property type="project" value="InterPro"/>
</dbReference>
<organism evidence="7 8">
    <name type="scientific">Physocladia obscura</name>
    <dbReference type="NCBI Taxonomy" id="109957"/>
    <lineage>
        <taxon>Eukaryota</taxon>
        <taxon>Fungi</taxon>
        <taxon>Fungi incertae sedis</taxon>
        <taxon>Chytridiomycota</taxon>
        <taxon>Chytridiomycota incertae sedis</taxon>
        <taxon>Chytridiomycetes</taxon>
        <taxon>Chytridiales</taxon>
        <taxon>Chytriomycetaceae</taxon>
        <taxon>Physocladia</taxon>
    </lineage>
</organism>
<keyword evidence="5 6" id="KW-0349">Heme</keyword>
<dbReference type="InterPro" id="IPR050121">
    <property type="entry name" value="Cytochrome_P450_monoxygenase"/>
</dbReference>
<dbReference type="GO" id="GO:0004497">
    <property type="term" value="F:monooxygenase activity"/>
    <property type="evidence" value="ECO:0007669"/>
    <property type="project" value="UniProtKB-KW"/>
</dbReference>
<comment type="caution">
    <text evidence="7">The sequence shown here is derived from an EMBL/GenBank/DDBJ whole genome shotgun (WGS) entry which is preliminary data.</text>
</comment>
<accession>A0AAD5SSM4</accession>
<evidence type="ECO:0000256" key="2">
    <source>
        <dbReference type="ARBA" id="ARBA00010617"/>
    </source>
</evidence>
<keyword evidence="3 5" id="KW-0479">Metal-binding</keyword>
<dbReference type="PANTHER" id="PTHR24305:SF166">
    <property type="entry name" value="CYTOCHROME P450 12A4, MITOCHONDRIAL-RELATED"/>
    <property type="match status" value="1"/>
</dbReference>
<feature type="binding site" description="axial binding residue" evidence="5">
    <location>
        <position position="476"/>
    </location>
    <ligand>
        <name>heme</name>
        <dbReference type="ChEBI" id="CHEBI:30413"/>
    </ligand>
    <ligandPart>
        <name>Fe</name>
        <dbReference type="ChEBI" id="CHEBI:18248"/>
    </ligandPart>
</feature>
<dbReference type="Pfam" id="PF00067">
    <property type="entry name" value="p450"/>
    <property type="match status" value="1"/>
</dbReference>
<keyword evidence="4 5" id="KW-0408">Iron</keyword>
<dbReference type="InterPro" id="IPR001128">
    <property type="entry name" value="Cyt_P450"/>
</dbReference>
<evidence type="ECO:0000256" key="5">
    <source>
        <dbReference type="PIRSR" id="PIRSR602401-1"/>
    </source>
</evidence>
<keyword evidence="6" id="KW-0560">Oxidoreductase</keyword>
<dbReference type="EMBL" id="JADGJH010002207">
    <property type="protein sequence ID" value="KAJ3101753.1"/>
    <property type="molecule type" value="Genomic_DNA"/>
</dbReference>
<dbReference type="InterPro" id="IPR002401">
    <property type="entry name" value="Cyt_P450_E_grp-I"/>
</dbReference>
<comment type="similarity">
    <text evidence="2 6">Belongs to the cytochrome P450 family.</text>
</comment>
<dbReference type="PRINTS" id="PR00385">
    <property type="entry name" value="P450"/>
</dbReference>
<dbReference type="PANTHER" id="PTHR24305">
    <property type="entry name" value="CYTOCHROME P450"/>
    <property type="match status" value="1"/>
</dbReference>
<dbReference type="InterPro" id="IPR017972">
    <property type="entry name" value="Cyt_P450_CS"/>
</dbReference>
<sequence>MKLASKVLLAVAAAICANTIRLTVIVNLRSRRLRRANPTLKVIPVIIGVRSPLHLLGLLPSWFPSRVKPNWSFRSKYDEAANTVGDRFALCMPDSTMLVLCDGRVCRDIMMNRSREIMKPFESYTVLDVYGELDATSYGKNLVTTEGEVWRRHKKIVAPAFSERNNARVHEVVCRIADSMFASWEQSNQSGTEERIINVGPDMMELALSVISSAGFGVDIPWHTEDQNSSTFHSGKHTLSFKQALEVITTNGFLWSLLPKFLFSLPIKFLRSIKTGAEEFGEYLDEIADLAESNIQEHPTNLIELLVKAGSEDNNTSAKLSRNELKGNMFIFLFAGHETTANTLTFALALLALNPEKQKKLFDEIQRELNGNKPTYSDLSKLKYALAIMNETLRMFPPVNNIPKITTGSEWTDIDGTVVPPKTNVRISAVGMHYNPNIWGPTVNEFKPERFLEDGDLEFSTTKLGFAAFSEGPRACVGKKFAQIEFVTLLTLVSQKYTWRVADEKLTKEYVLDAKVILVLNPANPVRLAFTAR</sequence>
<evidence type="ECO:0000313" key="7">
    <source>
        <dbReference type="EMBL" id="KAJ3101753.1"/>
    </source>
</evidence>
<reference evidence="7" key="1">
    <citation type="submission" date="2020-05" db="EMBL/GenBank/DDBJ databases">
        <title>Phylogenomic resolution of chytrid fungi.</title>
        <authorList>
            <person name="Stajich J.E."/>
            <person name="Amses K."/>
            <person name="Simmons R."/>
            <person name="Seto K."/>
            <person name="Myers J."/>
            <person name="Bonds A."/>
            <person name="Quandt C.A."/>
            <person name="Barry K."/>
            <person name="Liu P."/>
            <person name="Grigoriev I."/>
            <person name="Longcore J.E."/>
            <person name="James T.Y."/>
        </authorList>
    </citation>
    <scope>NUCLEOTIDE SEQUENCE</scope>
    <source>
        <strain evidence="7">JEL0513</strain>
    </source>
</reference>
<dbReference type="InterPro" id="IPR036396">
    <property type="entry name" value="Cyt_P450_sf"/>
</dbReference>
<evidence type="ECO:0000256" key="3">
    <source>
        <dbReference type="ARBA" id="ARBA00022723"/>
    </source>
</evidence>
<dbReference type="Gene3D" id="1.10.630.10">
    <property type="entry name" value="Cytochrome P450"/>
    <property type="match status" value="1"/>
</dbReference>
<evidence type="ECO:0000313" key="8">
    <source>
        <dbReference type="Proteomes" id="UP001211907"/>
    </source>
</evidence>
<keyword evidence="8" id="KW-1185">Reference proteome</keyword>
<comment type="cofactor">
    <cofactor evidence="1 5">
        <name>heme</name>
        <dbReference type="ChEBI" id="CHEBI:30413"/>
    </cofactor>
</comment>
<dbReference type="PRINTS" id="PR00463">
    <property type="entry name" value="EP450I"/>
</dbReference>
<name>A0AAD5SSM4_9FUNG</name>
<dbReference type="GO" id="GO:0016705">
    <property type="term" value="F:oxidoreductase activity, acting on paired donors, with incorporation or reduction of molecular oxygen"/>
    <property type="evidence" value="ECO:0007669"/>
    <property type="project" value="InterPro"/>
</dbReference>
<evidence type="ECO:0000256" key="6">
    <source>
        <dbReference type="RuleBase" id="RU000461"/>
    </source>
</evidence>
<evidence type="ECO:0000256" key="1">
    <source>
        <dbReference type="ARBA" id="ARBA00001971"/>
    </source>
</evidence>